<dbReference type="EMBL" id="BMJV01000002">
    <property type="protein sequence ID" value="GGG67680.1"/>
    <property type="molecule type" value="Genomic_DNA"/>
</dbReference>
<dbReference type="GO" id="GO:0009425">
    <property type="term" value="C:bacterial-type flagellum basal body"/>
    <property type="evidence" value="ECO:0007669"/>
    <property type="project" value="UniProtKB-SubCell"/>
</dbReference>
<dbReference type="InterPro" id="IPR001444">
    <property type="entry name" value="Flag_bb_rod_N"/>
</dbReference>
<dbReference type="InterPro" id="IPR010930">
    <property type="entry name" value="Flg_bb/hook_C_dom"/>
</dbReference>
<evidence type="ECO:0000259" key="5">
    <source>
        <dbReference type="Pfam" id="PF00460"/>
    </source>
</evidence>
<keyword evidence="8" id="KW-0969">Cilium</keyword>
<comment type="caution">
    <text evidence="8">The sequence shown here is derived from an EMBL/GenBank/DDBJ whole genome shotgun (WGS) entry which is preliminary data.</text>
</comment>
<feature type="domain" description="Flagellar hook protein FlgE/F/G-like D1" evidence="7">
    <location>
        <begin position="84"/>
        <end position="131"/>
    </location>
</feature>
<dbReference type="AlphaFoldDB" id="A0A8J2ZIM8"/>
<dbReference type="GO" id="GO:0071978">
    <property type="term" value="P:bacterial-type flagellum-dependent swarming motility"/>
    <property type="evidence" value="ECO:0007669"/>
    <property type="project" value="TreeGrafter"/>
</dbReference>
<dbReference type="InterPro" id="IPR037925">
    <property type="entry name" value="FlgE/F/G-like"/>
</dbReference>
<dbReference type="PANTHER" id="PTHR30435">
    <property type="entry name" value="FLAGELLAR PROTEIN"/>
    <property type="match status" value="1"/>
</dbReference>
<dbReference type="SUPFAM" id="SSF117143">
    <property type="entry name" value="Flagellar hook protein flgE"/>
    <property type="match status" value="1"/>
</dbReference>
<keyword evidence="9" id="KW-1185">Reference proteome</keyword>
<evidence type="ECO:0000259" key="6">
    <source>
        <dbReference type="Pfam" id="PF06429"/>
    </source>
</evidence>
<dbReference type="Pfam" id="PF00460">
    <property type="entry name" value="Flg_bb_rod"/>
    <property type="match status" value="1"/>
</dbReference>
<dbReference type="PANTHER" id="PTHR30435:SF1">
    <property type="entry name" value="FLAGELLAR HOOK PROTEIN FLGE"/>
    <property type="match status" value="1"/>
</dbReference>
<feature type="domain" description="Flagellar basal body rod protein N-terminal" evidence="5">
    <location>
        <begin position="9"/>
        <end position="37"/>
    </location>
</feature>
<dbReference type="Proteomes" id="UP000617145">
    <property type="component" value="Unassembled WGS sequence"/>
</dbReference>
<dbReference type="NCBIfam" id="TIGR03506">
    <property type="entry name" value="FlgEFG_subfam"/>
    <property type="match status" value="1"/>
</dbReference>
<sequence length="434" mass="44711">MSISNAMASGVSGLLANSTAVGSISYNIANADTVGYRRSFEQMITSGSASAVGGAMSTGVQTATVNTNTIDGNYSETSVATNLAISGGGFFVVNSNVDASYTSGNMFTRVGSFEPDEDGNLVNSAGLYLMGFPYDANGNLGSVDRNSFADLEPVNIAGQTIAGAITENIGISGNLPSQETGLDTPGDAFVTSIEYYNALGEAERLTLSFQPTAEPNTWDVTISDANGDYGQVTMSFANSGEGAGAPQAYSDGTVLAADPAGFAFDPATGTMTLTIPNGDVPQTVNVSLGAPGSFDGLSQFSGDYTPLSIEADGSESGVLTRVEFDEFGNVWGVFDNGTRTSLYQVPLATFANPNGLQTSNNSTFSASMDSGNFYLGQAGSGETGTLTSGGVESSNVDIAQELTSLIQRQRAYSSNAKIITTADEMLSETVNLKR</sequence>
<protein>
    <recommendedName>
        <fullName evidence="4">Flagellar hook protein FlgE</fullName>
    </recommendedName>
</protein>
<keyword evidence="8" id="KW-0966">Cell projection</keyword>
<evidence type="ECO:0000259" key="7">
    <source>
        <dbReference type="Pfam" id="PF22692"/>
    </source>
</evidence>
<dbReference type="Pfam" id="PF22692">
    <property type="entry name" value="LlgE_F_G_D1"/>
    <property type="match status" value="1"/>
</dbReference>
<name>A0A8J2ZIM8_9RHOB</name>
<evidence type="ECO:0000256" key="1">
    <source>
        <dbReference type="ARBA" id="ARBA00004117"/>
    </source>
</evidence>
<proteinExistence type="inferred from homology"/>
<dbReference type="InterPro" id="IPR020013">
    <property type="entry name" value="Flagellar_FlgE/F/G"/>
</dbReference>
<evidence type="ECO:0000256" key="2">
    <source>
        <dbReference type="ARBA" id="ARBA00009677"/>
    </source>
</evidence>
<gene>
    <name evidence="8" type="primary">flgE1</name>
    <name evidence="8" type="ORF">GCM10011415_13440</name>
</gene>
<reference evidence="8" key="1">
    <citation type="journal article" date="2014" name="Int. J. Syst. Evol. Microbiol.">
        <title>Complete genome sequence of Corynebacterium casei LMG S-19264T (=DSM 44701T), isolated from a smear-ripened cheese.</title>
        <authorList>
            <consortium name="US DOE Joint Genome Institute (JGI-PGF)"/>
            <person name="Walter F."/>
            <person name="Albersmeier A."/>
            <person name="Kalinowski J."/>
            <person name="Ruckert C."/>
        </authorList>
    </citation>
    <scope>NUCLEOTIDE SEQUENCE</scope>
    <source>
        <strain evidence="8">CGMCC 1.15762</strain>
    </source>
</reference>
<dbReference type="InterPro" id="IPR053967">
    <property type="entry name" value="LlgE_F_G-like_D1"/>
</dbReference>
<evidence type="ECO:0000313" key="9">
    <source>
        <dbReference type="Proteomes" id="UP000617145"/>
    </source>
</evidence>
<accession>A0A8J2ZIM8</accession>
<dbReference type="Gene3D" id="2.60.98.20">
    <property type="entry name" value="Flagellar hook protein FlgE"/>
    <property type="match status" value="1"/>
</dbReference>
<comment type="function">
    <text evidence="4">A flexible structure which links the flagellar filament to the drive apparatus in the basal body.</text>
</comment>
<evidence type="ECO:0000256" key="3">
    <source>
        <dbReference type="ARBA" id="ARBA00023143"/>
    </source>
</evidence>
<evidence type="ECO:0000313" key="8">
    <source>
        <dbReference type="EMBL" id="GGG67680.1"/>
    </source>
</evidence>
<dbReference type="GO" id="GO:0009424">
    <property type="term" value="C:bacterial-type flagellum hook"/>
    <property type="evidence" value="ECO:0007669"/>
    <property type="project" value="TreeGrafter"/>
</dbReference>
<keyword evidence="8" id="KW-0282">Flagellum</keyword>
<feature type="domain" description="Flagellar basal-body/hook protein C-terminal" evidence="6">
    <location>
        <begin position="388"/>
        <end position="432"/>
    </location>
</feature>
<evidence type="ECO:0000256" key="4">
    <source>
        <dbReference type="RuleBase" id="RU362116"/>
    </source>
</evidence>
<dbReference type="InterPro" id="IPR037058">
    <property type="entry name" value="Falgellar_hook_FlgE_sf"/>
</dbReference>
<organism evidence="8 9">
    <name type="scientific">Salipiger pallidus</name>
    <dbReference type="NCBI Taxonomy" id="1775170"/>
    <lineage>
        <taxon>Bacteria</taxon>
        <taxon>Pseudomonadati</taxon>
        <taxon>Pseudomonadota</taxon>
        <taxon>Alphaproteobacteria</taxon>
        <taxon>Rhodobacterales</taxon>
        <taxon>Roseobacteraceae</taxon>
        <taxon>Salipiger</taxon>
    </lineage>
</organism>
<comment type="similarity">
    <text evidence="2 4">Belongs to the flagella basal body rod proteins family.</text>
</comment>
<dbReference type="Pfam" id="PF06429">
    <property type="entry name" value="Flg_bbr_C"/>
    <property type="match status" value="1"/>
</dbReference>
<comment type="subcellular location">
    <subcellularLocation>
        <location evidence="1 4">Bacterial flagellum basal body</location>
    </subcellularLocation>
</comment>
<dbReference type="GO" id="GO:0005829">
    <property type="term" value="C:cytosol"/>
    <property type="evidence" value="ECO:0007669"/>
    <property type="project" value="TreeGrafter"/>
</dbReference>
<keyword evidence="3 4" id="KW-0975">Bacterial flagellum</keyword>
<dbReference type="RefSeq" id="WP_188789454.1">
    <property type="nucleotide sequence ID" value="NZ_BMJV01000002.1"/>
</dbReference>
<reference evidence="8" key="2">
    <citation type="submission" date="2020-09" db="EMBL/GenBank/DDBJ databases">
        <authorList>
            <person name="Sun Q."/>
            <person name="Zhou Y."/>
        </authorList>
    </citation>
    <scope>NUCLEOTIDE SEQUENCE</scope>
    <source>
        <strain evidence="8">CGMCC 1.15762</strain>
    </source>
</reference>